<proteinExistence type="predicted"/>
<dbReference type="Proteomes" id="UP001172731">
    <property type="component" value="Unassembled WGS sequence"/>
</dbReference>
<name>A0ABT8FVX1_9MICO</name>
<feature type="transmembrane region" description="Helical" evidence="1">
    <location>
        <begin position="56"/>
        <end position="72"/>
    </location>
</feature>
<keyword evidence="1" id="KW-0472">Membrane</keyword>
<gene>
    <name evidence="2" type="ORF">KZC48_13795</name>
</gene>
<feature type="transmembrane region" description="Helical" evidence="1">
    <location>
        <begin position="93"/>
        <end position="113"/>
    </location>
</feature>
<protein>
    <recommendedName>
        <fullName evidence="4">DUF5134 domain-containing protein</fullName>
    </recommendedName>
</protein>
<keyword evidence="1" id="KW-0812">Transmembrane</keyword>
<accession>A0ABT8FVX1</accession>
<evidence type="ECO:0008006" key="4">
    <source>
        <dbReference type="Google" id="ProtNLM"/>
    </source>
</evidence>
<comment type="caution">
    <text evidence="2">The sequence shown here is derived from an EMBL/GenBank/DDBJ whole genome shotgun (WGS) entry which is preliminary data.</text>
</comment>
<evidence type="ECO:0000313" key="2">
    <source>
        <dbReference type="EMBL" id="MDN4465458.1"/>
    </source>
</evidence>
<feature type="transmembrane region" description="Helical" evidence="1">
    <location>
        <begin position="133"/>
        <end position="154"/>
    </location>
</feature>
<reference evidence="2" key="1">
    <citation type="submission" date="2021-06" db="EMBL/GenBank/DDBJ databases">
        <title>Genome-based taxonomic framework of Microbacterium strains isolated from marine environment, the description of four new species and reclassification of four preexisting species.</title>
        <authorList>
            <person name="Lee S.D."/>
            <person name="Kim S.-M."/>
            <person name="Byeon Y.-S."/>
            <person name="Yang H.L."/>
            <person name="Kim I.S."/>
        </authorList>
    </citation>
    <scope>NUCLEOTIDE SEQUENCE</scope>
    <source>
        <strain evidence="2">KACC 20510</strain>
    </source>
</reference>
<keyword evidence="3" id="KW-1185">Reference proteome</keyword>
<dbReference type="RefSeq" id="WP_301135422.1">
    <property type="nucleotide sequence ID" value="NZ_BAAAUQ010000006.1"/>
</dbReference>
<organism evidence="2 3">
    <name type="scientific">Microbacterium aurantiacum</name>
    <dbReference type="NCBI Taxonomy" id="162393"/>
    <lineage>
        <taxon>Bacteria</taxon>
        <taxon>Bacillati</taxon>
        <taxon>Actinomycetota</taxon>
        <taxon>Actinomycetes</taxon>
        <taxon>Micrococcales</taxon>
        <taxon>Microbacteriaceae</taxon>
        <taxon>Microbacterium</taxon>
    </lineage>
</organism>
<sequence>MSELLHASAVAAAVVGVCCMACDRPRTRARAPELAASVVMLMAMTDTWLTRLVPNVSWAALLMACGMGIVHWRRPRSVRRSRPHLADDGDTAMLVHSALGMVLMGALHLMMVGHEADVASTAASHAHTVPLETAVRAAVALYAAASLGLAIRMLSPSPAERRPR</sequence>
<keyword evidence="1" id="KW-1133">Transmembrane helix</keyword>
<evidence type="ECO:0000313" key="3">
    <source>
        <dbReference type="Proteomes" id="UP001172731"/>
    </source>
</evidence>
<dbReference type="EMBL" id="JAHWXI010000020">
    <property type="protein sequence ID" value="MDN4465458.1"/>
    <property type="molecule type" value="Genomic_DNA"/>
</dbReference>
<evidence type="ECO:0000256" key="1">
    <source>
        <dbReference type="SAM" id="Phobius"/>
    </source>
</evidence>